<organism evidence="2 3">
    <name type="scientific">Vanilla planifolia</name>
    <name type="common">Vanilla</name>
    <dbReference type="NCBI Taxonomy" id="51239"/>
    <lineage>
        <taxon>Eukaryota</taxon>
        <taxon>Viridiplantae</taxon>
        <taxon>Streptophyta</taxon>
        <taxon>Embryophyta</taxon>
        <taxon>Tracheophyta</taxon>
        <taxon>Spermatophyta</taxon>
        <taxon>Magnoliopsida</taxon>
        <taxon>Liliopsida</taxon>
        <taxon>Asparagales</taxon>
        <taxon>Orchidaceae</taxon>
        <taxon>Vanilloideae</taxon>
        <taxon>Vanilleae</taxon>
        <taxon>Vanilla</taxon>
    </lineage>
</organism>
<evidence type="ECO:0000313" key="2">
    <source>
        <dbReference type="EMBL" id="KAG0502403.1"/>
    </source>
</evidence>
<evidence type="ECO:0000256" key="1">
    <source>
        <dbReference type="SAM" id="MobiDB-lite"/>
    </source>
</evidence>
<protein>
    <submittedName>
        <fullName evidence="2">Uncharacterized protein</fullName>
    </submittedName>
</protein>
<feature type="region of interest" description="Disordered" evidence="1">
    <location>
        <begin position="1"/>
        <end position="21"/>
    </location>
</feature>
<feature type="compositionally biased region" description="Polar residues" evidence="1">
    <location>
        <begin position="1"/>
        <end position="16"/>
    </location>
</feature>
<name>A0A835VMJ1_VANPL</name>
<proteinExistence type="predicted"/>
<evidence type="ECO:0000313" key="3">
    <source>
        <dbReference type="Proteomes" id="UP000639772"/>
    </source>
</evidence>
<sequence>MEPPSNQSYVGMNLSSRPEKQRLVGIKRPWPTQFPTSREKNFKSASISREEAGFLDGRILSLGLQNQRAEIRVSETGANLEHSTMYNFMGLPDEVMEEQRAALEGGRHVPVPTLLFSDFIQIKMGDALHESNINLKCLKCRKDRNMDL</sequence>
<reference evidence="2 3" key="1">
    <citation type="journal article" date="2020" name="Nat. Food">
        <title>A phased Vanilla planifolia genome enables genetic improvement of flavour and production.</title>
        <authorList>
            <person name="Hasing T."/>
            <person name="Tang H."/>
            <person name="Brym M."/>
            <person name="Khazi F."/>
            <person name="Huang T."/>
            <person name="Chambers A.H."/>
        </authorList>
    </citation>
    <scope>NUCLEOTIDE SEQUENCE [LARGE SCALE GENOMIC DNA]</scope>
    <source>
        <tissue evidence="2">Leaf</tissue>
    </source>
</reference>
<dbReference type="OrthoDB" id="1926221at2759"/>
<accession>A0A835VMJ1</accession>
<gene>
    <name evidence="2" type="ORF">HPP92_002475</name>
</gene>
<dbReference type="AlphaFoldDB" id="A0A835VMJ1"/>
<dbReference type="Proteomes" id="UP000639772">
    <property type="component" value="Chromosome 1"/>
</dbReference>
<comment type="caution">
    <text evidence="2">The sequence shown here is derived from an EMBL/GenBank/DDBJ whole genome shotgun (WGS) entry which is preliminary data.</text>
</comment>
<dbReference type="EMBL" id="JADCNM010000001">
    <property type="protein sequence ID" value="KAG0502403.1"/>
    <property type="molecule type" value="Genomic_DNA"/>
</dbReference>